<proteinExistence type="inferred from homology"/>
<feature type="compositionally biased region" description="Basic and acidic residues" evidence="6">
    <location>
        <begin position="528"/>
        <end position="542"/>
    </location>
</feature>
<evidence type="ECO:0000313" key="9">
    <source>
        <dbReference type="Proteomes" id="UP001519460"/>
    </source>
</evidence>
<feature type="compositionally biased region" description="Basic residues" evidence="6">
    <location>
        <begin position="1"/>
        <end position="10"/>
    </location>
</feature>
<dbReference type="Gene3D" id="3.40.50.1820">
    <property type="entry name" value="alpha/beta hydrolase"/>
    <property type="match status" value="1"/>
</dbReference>
<dbReference type="PANTHER" id="PTHR11089:SF9">
    <property type="entry name" value="NUCLEOLAR GTP-BINDING PROTEIN 2"/>
    <property type="match status" value="1"/>
</dbReference>
<dbReference type="FunFam" id="3.40.50.300:FF:000559">
    <property type="entry name" value="Nuclear/nucleolar GTPase 2"/>
    <property type="match status" value="1"/>
</dbReference>
<dbReference type="InterPro" id="IPR050755">
    <property type="entry name" value="TRAFAC_YlqF/YawG_RiboMat"/>
</dbReference>
<dbReference type="Gene3D" id="1.10.1580.10">
    <property type="match status" value="1"/>
</dbReference>
<dbReference type="InterPro" id="IPR023179">
    <property type="entry name" value="GTP-bd_ortho_bundle_sf"/>
</dbReference>
<feature type="region of interest" description="Disordered" evidence="6">
    <location>
        <begin position="715"/>
        <end position="756"/>
    </location>
</feature>
<evidence type="ECO:0000256" key="3">
    <source>
        <dbReference type="ARBA" id="ARBA00023134"/>
    </source>
</evidence>
<dbReference type="CDD" id="cd01858">
    <property type="entry name" value="NGP_1"/>
    <property type="match status" value="1"/>
</dbReference>
<name>A0ABD0KF33_9CAEN</name>
<keyword evidence="9" id="KW-1185">Reference proteome</keyword>
<feature type="region of interest" description="Disordered" evidence="6">
    <location>
        <begin position="444"/>
        <end position="467"/>
    </location>
</feature>
<comment type="caution">
    <text evidence="8">The sequence shown here is derived from an EMBL/GenBank/DDBJ whole genome shotgun (WGS) entry which is preliminary data.</text>
</comment>
<feature type="region of interest" description="Disordered" evidence="6">
    <location>
        <begin position="1"/>
        <end position="39"/>
    </location>
</feature>
<protein>
    <recommendedName>
        <fullName evidence="5">Nucleolar GTP-binding protein 2</fullName>
    </recommendedName>
</protein>
<dbReference type="GO" id="GO:0005730">
    <property type="term" value="C:nucleolus"/>
    <property type="evidence" value="ECO:0007669"/>
    <property type="project" value="UniProtKB-SubCell"/>
</dbReference>
<dbReference type="SUPFAM" id="SSF53474">
    <property type="entry name" value="alpha/beta-Hydrolases"/>
    <property type="match status" value="1"/>
</dbReference>
<feature type="region of interest" description="Disordered" evidence="6">
    <location>
        <begin position="488"/>
        <end position="508"/>
    </location>
</feature>
<dbReference type="SUPFAM" id="SSF52540">
    <property type="entry name" value="P-loop containing nucleoside triphosphate hydrolases"/>
    <property type="match status" value="1"/>
</dbReference>
<reference evidence="8 9" key="1">
    <citation type="journal article" date="2023" name="Sci. Data">
        <title>Genome assembly of the Korean intertidal mud-creeper Batillaria attramentaria.</title>
        <authorList>
            <person name="Patra A.K."/>
            <person name="Ho P.T."/>
            <person name="Jun S."/>
            <person name="Lee S.J."/>
            <person name="Kim Y."/>
            <person name="Won Y.J."/>
        </authorList>
    </citation>
    <scope>NUCLEOTIDE SEQUENCE [LARGE SCALE GENOMIC DNA]</scope>
    <source>
        <strain evidence="8">Wonlab-2016</strain>
    </source>
</reference>
<keyword evidence="4 5" id="KW-0539">Nucleus</keyword>
<feature type="region of interest" description="Disordered" evidence="6">
    <location>
        <begin position="606"/>
        <end position="669"/>
    </location>
</feature>
<dbReference type="PRINTS" id="PR00326">
    <property type="entry name" value="GTP1OBG"/>
</dbReference>
<organism evidence="8 9">
    <name type="scientific">Batillaria attramentaria</name>
    <dbReference type="NCBI Taxonomy" id="370345"/>
    <lineage>
        <taxon>Eukaryota</taxon>
        <taxon>Metazoa</taxon>
        <taxon>Spiralia</taxon>
        <taxon>Lophotrochozoa</taxon>
        <taxon>Mollusca</taxon>
        <taxon>Gastropoda</taxon>
        <taxon>Caenogastropoda</taxon>
        <taxon>Sorbeoconcha</taxon>
        <taxon>Cerithioidea</taxon>
        <taxon>Batillariidae</taxon>
        <taxon>Batillaria</taxon>
    </lineage>
</organism>
<dbReference type="Pfam" id="PF08153">
    <property type="entry name" value="NGP1NT"/>
    <property type="match status" value="1"/>
</dbReference>
<comment type="subcellular location">
    <subcellularLocation>
        <location evidence="1 5">Nucleus</location>
        <location evidence="1 5">Nucleolus</location>
    </subcellularLocation>
</comment>
<feature type="region of interest" description="Disordered" evidence="6">
    <location>
        <begin position="523"/>
        <end position="558"/>
    </location>
</feature>
<evidence type="ECO:0000313" key="8">
    <source>
        <dbReference type="EMBL" id="KAK7485764.1"/>
    </source>
</evidence>
<comment type="similarity">
    <text evidence="5">Belongs to the TRAFAC class YlqF/YawG GTPase family. NOG2 subfamily.</text>
</comment>
<evidence type="ECO:0000256" key="2">
    <source>
        <dbReference type="ARBA" id="ARBA00022741"/>
    </source>
</evidence>
<dbReference type="Pfam" id="PF12695">
    <property type="entry name" value="Abhydrolase_5"/>
    <property type="match status" value="1"/>
</dbReference>
<evidence type="ECO:0000256" key="5">
    <source>
        <dbReference type="RuleBase" id="RU364023"/>
    </source>
</evidence>
<dbReference type="InterPro" id="IPR030378">
    <property type="entry name" value="G_CP_dom"/>
</dbReference>
<feature type="compositionally biased region" description="Basic and acidic residues" evidence="6">
    <location>
        <begin position="22"/>
        <end position="39"/>
    </location>
</feature>
<comment type="function">
    <text evidence="5">GTPase that associates with pre-60S ribosomal subunits in the nucleolus and is required for their nuclear export and maturation.</text>
</comment>
<evidence type="ECO:0000256" key="1">
    <source>
        <dbReference type="ARBA" id="ARBA00004604"/>
    </source>
</evidence>
<feature type="domain" description="CP-type G" evidence="7">
    <location>
        <begin position="208"/>
        <end position="369"/>
    </location>
</feature>
<evidence type="ECO:0000256" key="6">
    <source>
        <dbReference type="SAM" id="MobiDB-lite"/>
    </source>
</evidence>
<dbReference type="PANTHER" id="PTHR11089">
    <property type="entry name" value="GTP-BINDING PROTEIN-RELATED"/>
    <property type="match status" value="1"/>
</dbReference>
<dbReference type="InterPro" id="IPR012971">
    <property type="entry name" value="NOG2_N_dom"/>
</dbReference>
<dbReference type="GO" id="GO:0005525">
    <property type="term" value="F:GTP binding"/>
    <property type="evidence" value="ECO:0007669"/>
    <property type="project" value="UniProtKB-KW"/>
</dbReference>
<dbReference type="InterPro" id="IPR024929">
    <property type="entry name" value="GNL2_CP_dom"/>
</dbReference>
<dbReference type="InterPro" id="IPR029058">
    <property type="entry name" value="AB_hydrolase_fold"/>
</dbReference>
<dbReference type="Gene3D" id="3.40.50.300">
    <property type="entry name" value="P-loop containing nucleotide triphosphate hydrolases"/>
    <property type="match status" value="1"/>
</dbReference>
<evidence type="ECO:0000259" key="7">
    <source>
        <dbReference type="PROSITE" id="PS51721"/>
    </source>
</evidence>
<keyword evidence="2 5" id="KW-0547">Nucleotide-binding</keyword>
<feature type="compositionally biased region" description="Basic and acidic residues" evidence="6">
    <location>
        <begin position="453"/>
        <end position="467"/>
    </location>
</feature>
<dbReference type="InterPro" id="IPR029059">
    <property type="entry name" value="AB_hydrolase_5"/>
</dbReference>
<sequence length="1204" mass="135698">MTKIPRKPKMKDKVNKGNHSMNPDREKGSGGHNMRDRATIKRLQMYRNFKAKRDKTGKIIRPAPFQSRLSSGTVARVEPNRKWFGNSRVITQSALQTFQEEMKKVKADPYKVVMSQTKLPVTLLNEAGKYSRVHLLDTEPFDKTFGKKATRKRPKLPYSTVEEMMKHVEEAHQKYDETKDSNIVREDDGVREEEPEVVFKAGQSKRIWNELYKVIDSSDVLIQTLDARDPLGTRCYQVEKYLKREKPHKHLIFVLNKVDLVPVWVTQKWVAILSAEHPTMAFHSSLTNPFGKGALINLLRQFGKLHLDKKQISVGFIGYPNVGKSSIINTLKAKKVCNVAPIAGETKVWQYITLMKRIYLIDCPGIVYPSGATRTECVLKGVRARPEYLRRTYNIHSWDSPENFLEQIAQKSGKLLKGGEPDVQTTAKMILNDWQRGRIPFFVKPPGAENEEESKVSKEKQEAGEKPKVMQDFKKIAVRTEFISDDIKPVEPCQQKKGNKQKKDSADVTSKLAPHAFLAHLKSKGNKITKDIQRKTKENTQEKKRRRRGGIGRNKPDYLMAPHNMKIEKLKKEEKKYKKNWAALQRKLQKPESERSEGDTVLSVVEKENGGHANGGSREVVSRSPEGKERVHAKSVKATGSGSATHLAKRSSAAQEQGDDYVRTSSGRMRVTAMDTTQESKAKGGQRTVQHTGANPVFTVEDSDHVTTVDMVLPSKSQGQGRKRKRHVEEDDAPAAQKLTSKQRRRMERESRQQRIGKHFYSEVNDDNVTGSVCPFGATRRCKGKVWEVIQQVSTLKLWVALLDGFMLNTPNPLQLPGAVNQAIKDLKKKGMTSHNVFLAGHSLGGVFVGEYGQKHADQLKGILLFASYLTRDVRLSDYPLPVLTISGDLDGQTRITRIADTFEEFEKDVRIKKTAMFRTPVVVLPGVCHAQFASGPMPDAVKKRDLTPEVTSQTAYNLIANQTAAFLVASLAAPEADITYARTTLEAATKKTRDIMKPLLTVKKFDVNDENSDLLAFVAQYMEAIIPSKMLRVNNSYDPQSGYVPTVYTYSHLSYALNPMDISTVPSSPQQVAVKMKSFLAIQNATKIMNPDDGGNLTCKDFNQEAINQVMQFASPVAKQRYQTRGRTISLEDDVNCTSIDQWTTSSLELKETDSDLKVTSSGVVTSLHEADPTLSGMHYCKLLSTYRIMEWMYVDSLRNHTV</sequence>
<accession>A0ABD0KF33</accession>
<dbReference type="InterPro" id="IPR006073">
    <property type="entry name" value="GTP-bd"/>
</dbReference>
<dbReference type="EMBL" id="JACVVK020000190">
    <property type="protein sequence ID" value="KAK7485764.1"/>
    <property type="molecule type" value="Genomic_DNA"/>
</dbReference>
<dbReference type="Proteomes" id="UP001519460">
    <property type="component" value="Unassembled WGS sequence"/>
</dbReference>
<keyword evidence="3 5" id="KW-0342">GTP-binding</keyword>
<dbReference type="AlphaFoldDB" id="A0ABD0KF33"/>
<dbReference type="PROSITE" id="PS51721">
    <property type="entry name" value="G_CP"/>
    <property type="match status" value="1"/>
</dbReference>
<dbReference type="InterPro" id="IPR027417">
    <property type="entry name" value="P-loop_NTPase"/>
</dbReference>
<gene>
    <name evidence="8" type="ORF">BaRGS_00023065</name>
</gene>
<evidence type="ECO:0000256" key="4">
    <source>
        <dbReference type="ARBA" id="ARBA00023242"/>
    </source>
</evidence>
<dbReference type="Pfam" id="PF01926">
    <property type="entry name" value="MMR_HSR1"/>
    <property type="match status" value="1"/>
</dbReference>